<gene>
    <name evidence="1" type="ORF">LOK49_LG08G00084</name>
</gene>
<reference evidence="1 2" key="1">
    <citation type="journal article" date="2022" name="Plant J.">
        <title>Chromosome-level genome of Camellia lanceoleosa provides a valuable resource for understanding genome evolution and self-incompatibility.</title>
        <authorList>
            <person name="Gong W."/>
            <person name="Xiao S."/>
            <person name="Wang L."/>
            <person name="Liao Z."/>
            <person name="Chang Y."/>
            <person name="Mo W."/>
            <person name="Hu G."/>
            <person name="Li W."/>
            <person name="Zhao G."/>
            <person name="Zhu H."/>
            <person name="Hu X."/>
            <person name="Ji K."/>
            <person name="Xiang X."/>
            <person name="Song Q."/>
            <person name="Yuan D."/>
            <person name="Jin S."/>
            <person name="Zhang L."/>
        </authorList>
    </citation>
    <scope>NUCLEOTIDE SEQUENCE [LARGE SCALE GENOMIC DNA]</scope>
    <source>
        <strain evidence="1">SQ_2022a</strain>
    </source>
</reference>
<sequence length="80" mass="8669">MTEKQVIYLDFKASKILLDGDFNAKLSDCGLAKLGPTNGNSHVTTSIIGTYGYVAPEYVATGDLYVKSDVYSFGVCCLNY</sequence>
<accession>A0ACC0GPX3</accession>
<keyword evidence="1" id="KW-0808">Transferase</keyword>
<comment type="caution">
    <text evidence="1">The sequence shown here is derived from an EMBL/GenBank/DDBJ whole genome shotgun (WGS) entry which is preliminary data.</text>
</comment>
<dbReference type="EMBL" id="CM045766">
    <property type="protein sequence ID" value="KAI8002572.1"/>
    <property type="molecule type" value="Genomic_DNA"/>
</dbReference>
<evidence type="ECO:0000313" key="2">
    <source>
        <dbReference type="Proteomes" id="UP001060215"/>
    </source>
</evidence>
<organism evidence="1 2">
    <name type="scientific">Camellia lanceoleosa</name>
    <dbReference type="NCBI Taxonomy" id="1840588"/>
    <lineage>
        <taxon>Eukaryota</taxon>
        <taxon>Viridiplantae</taxon>
        <taxon>Streptophyta</taxon>
        <taxon>Embryophyta</taxon>
        <taxon>Tracheophyta</taxon>
        <taxon>Spermatophyta</taxon>
        <taxon>Magnoliopsida</taxon>
        <taxon>eudicotyledons</taxon>
        <taxon>Gunneridae</taxon>
        <taxon>Pentapetalae</taxon>
        <taxon>asterids</taxon>
        <taxon>Ericales</taxon>
        <taxon>Theaceae</taxon>
        <taxon>Camellia</taxon>
    </lineage>
</organism>
<protein>
    <submittedName>
        <fullName evidence="1">Serine/threonine-protein kinase PIX13</fullName>
    </submittedName>
</protein>
<keyword evidence="2" id="KW-1185">Reference proteome</keyword>
<evidence type="ECO:0000313" key="1">
    <source>
        <dbReference type="EMBL" id="KAI8002572.1"/>
    </source>
</evidence>
<keyword evidence="1" id="KW-0418">Kinase</keyword>
<name>A0ACC0GPX3_9ERIC</name>
<dbReference type="Proteomes" id="UP001060215">
    <property type="component" value="Chromosome 9"/>
</dbReference>
<proteinExistence type="predicted"/>